<reference evidence="1" key="1">
    <citation type="submission" date="2021-02" db="EMBL/GenBank/DDBJ databases">
        <authorList>
            <person name="Steward A R."/>
        </authorList>
    </citation>
    <scope>NUCLEOTIDE SEQUENCE</scope>
</reference>
<sequence length="190" mass="21830">MYECPFCSVAVANDQLIAHLRTKHHKLLCKQDSGDYYIIYSAFQCRIVSYRINGSSTLLDPKLYMAGIGKGATVTHPRVENIQTHQNLELFCTYVMIVMDADKRKEEVVRDLKSFNTKNVTLDLSSNLCSFYEEICSQMLRKCEEFQEKDSGWALKKIEFLEVNVNKHTLITGSSYHFLFGYNVSLLVST</sequence>
<protein>
    <submittedName>
        <fullName evidence="1">Uncharacterized protein</fullName>
    </submittedName>
</protein>
<dbReference type="PANTHER" id="PTHR31511">
    <property type="entry name" value="PROTEIN CBG23764"/>
    <property type="match status" value="1"/>
</dbReference>
<comment type="caution">
    <text evidence="1">The sequence shown here is derived from an EMBL/GenBank/DDBJ whole genome shotgun (WGS) entry which is preliminary data.</text>
</comment>
<evidence type="ECO:0000313" key="1">
    <source>
        <dbReference type="EMBL" id="CAF4946886.1"/>
    </source>
</evidence>
<keyword evidence="2" id="KW-1185">Reference proteome</keyword>
<dbReference type="Proteomes" id="UP000663880">
    <property type="component" value="Unassembled WGS sequence"/>
</dbReference>
<evidence type="ECO:0000313" key="2">
    <source>
        <dbReference type="Proteomes" id="UP000663880"/>
    </source>
</evidence>
<dbReference type="OrthoDB" id="414982at2759"/>
<proteinExistence type="predicted"/>
<organism evidence="1 2">
    <name type="scientific">Pieris macdunnoughi</name>
    <dbReference type="NCBI Taxonomy" id="345717"/>
    <lineage>
        <taxon>Eukaryota</taxon>
        <taxon>Metazoa</taxon>
        <taxon>Ecdysozoa</taxon>
        <taxon>Arthropoda</taxon>
        <taxon>Hexapoda</taxon>
        <taxon>Insecta</taxon>
        <taxon>Pterygota</taxon>
        <taxon>Neoptera</taxon>
        <taxon>Endopterygota</taxon>
        <taxon>Lepidoptera</taxon>
        <taxon>Glossata</taxon>
        <taxon>Ditrysia</taxon>
        <taxon>Papilionoidea</taxon>
        <taxon>Pieridae</taxon>
        <taxon>Pierinae</taxon>
        <taxon>Pieris</taxon>
    </lineage>
</organism>
<gene>
    <name evidence="1" type="ORF">PMACD_LOCUS15263</name>
</gene>
<dbReference type="PANTHER" id="PTHR31511:SF12">
    <property type="entry name" value="RHO TERMINATION FACTOR N-TERMINAL DOMAIN-CONTAINING PROTEIN"/>
    <property type="match status" value="1"/>
</dbReference>
<dbReference type="AlphaFoldDB" id="A0A821XP54"/>
<name>A0A821XP54_9NEOP</name>
<accession>A0A821XP54</accession>
<dbReference type="EMBL" id="CAJOBZ010000070">
    <property type="protein sequence ID" value="CAF4946886.1"/>
    <property type="molecule type" value="Genomic_DNA"/>
</dbReference>